<evidence type="ECO:0000256" key="4">
    <source>
        <dbReference type="PROSITE-ProRule" id="PRU00335"/>
    </source>
</evidence>
<dbReference type="InterPro" id="IPR050109">
    <property type="entry name" value="HTH-type_TetR-like_transc_reg"/>
</dbReference>
<dbReference type="RefSeq" id="WP_306411792.1">
    <property type="nucleotide sequence ID" value="NZ_JANFPI010000004.1"/>
</dbReference>
<keyword evidence="3" id="KW-0804">Transcription</keyword>
<reference evidence="6" key="1">
    <citation type="submission" date="2022-07" db="EMBL/GenBank/DDBJ databases">
        <title>Ectorhizobium quercum gen.nov., sp. nov.</title>
        <authorList>
            <person name="Ma T."/>
            <person name="Li Y."/>
        </authorList>
    </citation>
    <scope>NUCLEOTIDE SEQUENCE</scope>
    <source>
        <strain evidence="6">BDR2-2</strain>
    </source>
</reference>
<keyword evidence="7" id="KW-1185">Reference proteome</keyword>
<dbReference type="SUPFAM" id="SSF48498">
    <property type="entry name" value="Tetracyclin repressor-like, C-terminal domain"/>
    <property type="match status" value="1"/>
</dbReference>
<evidence type="ECO:0000256" key="3">
    <source>
        <dbReference type="ARBA" id="ARBA00023163"/>
    </source>
</evidence>
<dbReference type="GO" id="GO:0000976">
    <property type="term" value="F:transcription cis-regulatory region binding"/>
    <property type="evidence" value="ECO:0007669"/>
    <property type="project" value="TreeGrafter"/>
</dbReference>
<gene>
    <name evidence="6" type="ORF">NOF55_12905</name>
</gene>
<dbReference type="InterPro" id="IPR025996">
    <property type="entry name" value="MT1864/Rv1816-like_C"/>
</dbReference>
<feature type="DNA-binding region" description="H-T-H motif" evidence="4">
    <location>
        <begin position="33"/>
        <end position="52"/>
    </location>
</feature>
<dbReference type="InterPro" id="IPR001647">
    <property type="entry name" value="HTH_TetR"/>
</dbReference>
<dbReference type="Pfam" id="PF13305">
    <property type="entry name" value="TetR_C_33"/>
    <property type="match status" value="1"/>
</dbReference>
<dbReference type="PANTHER" id="PTHR30055">
    <property type="entry name" value="HTH-TYPE TRANSCRIPTIONAL REGULATOR RUTR"/>
    <property type="match status" value="1"/>
</dbReference>
<dbReference type="AlphaFoldDB" id="A0AAE3SVT4"/>
<keyword evidence="1" id="KW-0805">Transcription regulation</keyword>
<accession>A0AAE3SVT4</accession>
<organism evidence="6 7">
    <name type="scientific">Ectorhizobium quercum</name>
    <dbReference type="NCBI Taxonomy" id="2965071"/>
    <lineage>
        <taxon>Bacteria</taxon>
        <taxon>Pseudomonadati</taxon>
        <taxon>Pseudomonadota</taxon>
        <taxon>Alphaproteobacteria</taxon>
        <taxon>Hyphomicrobiales</taxon>
        <taxon>Rhizobiaceae</taxon>
        <taxon>Ectorhizobium</taxon>
    </lineage>
</organism>
<dbReference type="Pfam" id="PF00440">
    <property type="entry name" value="TetR_N"/>
    <property type="match status" value="1"/>
</dbReference>
<evidence type="ECO:0000256" key="2">
    <source>
        <dbReference type="ARBA" id="ARBA00023125"/>
    </source>
</evidence>
<dbReference type="PANTHER" id="PTHR30055:SF234">
    <property type="entry name" value="HTH-TYPE TRANSCRIPTIONAL REGULATOR BETI"/>
    <property type="match status" value="1"/>
</dbReference>
<protein>
    <submittedName>
        <fullName evidence="6">TetR/AcrR family transcriptional regulator</fullName>
    </submittedName>
</protein>
<dbReference type="EMBL" id="JANFPI010000004">
    <property type="protein sequence ID" value="MCX8998003.1"/>
    <property type="molecule type" value="Genomic_DNA"/>
</dbReference>
<dbReference type="InterPro" id="IPR009057">
    <property type="entry name" value="Homeodomain-like_sf"/>
</dbReference>
<dbReference type="Gene3D" id="1.10.357.10">
    <property type="entry name" value="Tetracycline Repressor, domain 2"/>
    <property type="match status" value="1"/>
</dbReference>
<evidence type="ECO:0000313" key="6">
    <source>
        <dbReference type="EMBL" id="MCX8998003.1"/>
    </source>
</evidence>
<comment type="caution">
    <text evidence="6">The sequence shown here is derived from an EMBL/GenBank/DDBJ whole genome shotgun (WGS) entry which is preliminary data.</text>
</comment>
<evidence type="ECO:0000259" key="5">
    <source>
        <dbReference type="PROSITE" id="PS50977"/>
    </source>
</evidence>
<sequence>MAGKREAKREDLKERLIAAAYELIRDHGLKSLRARDVAEKAGCALGGLYTVFDDLDGLILHVHSRTLGAMDAALRQPGLAGADLRETFRHLALAYLRFARENYNLWSALFEHRLPEGARMPEWLQAEQTFLIRLIAEPLALALPGASEQELALRARTLFGAVHGVVSISLEDRFTGIAADKREEEVAMLADILASGIVRRS</sequence>
<dbReference type="InterPro" id="IPR036271">
    <property type="entry name" value="Tet_transcr_reg_TetR-rel_C_sf"/>
</dbReference>
<evidence type="ECO:0000313" key="7">
    <source>
        <dbReference type="Proteomes" id="UP001208771"/>
    </source>
</evidence>
<name>A0AAE3SVT4_9HYPH</name>
<dbReference type="GO" id="GO:0003700">
    <property type="term" value="F:DNA-binding transcription factor activity"/>
    <property type="evidence" value="ECO:0007669"/>
    <property type="project" value="TreeGrafter"/>
</dbReference>
<proteinExistence type="predicted"/>
<feature type="domain" description="HTH tetR-type" evidence="5">
    <location>
        <begin position="10"/>
        <end position="70"/>
    </location>
</feature>
<dbReference type="PROSITE" id="PS50977">
    <property type="entry name" value="HTH_TETR_2"/>
    <property type="match status" value="1"/>
</dbReference>
<keyword evidence="2 4" id="KW-0238">DNA-binding</keyword>
<evidence type="ECO:0000256" key="1">
    <source>
        <dbReference type="ARBA" id="ARBA00023015"/>
    </source>
</evidence>
<dbReference type="SUPFAM" id="SSF46689">
    <property type="entry name" value="Homeodomain-like"/>
    <property type="match status" value="1"/>
</dbReference>
<dbReference type="Proteomes" id="UP001208771">
    <property type="component" value="Unassembled WGS sequence"/>
</dbReference>